<feature type="region of interest" description="Disordered" evidence="1">
    <location>
        <begin position="1"/>
        <end position="20"/>
    </location>
</feature>
<evidence type="ECO:0000313" key="3">
    <source>
        <dbReference type="Proteomes" id="UP000316759"/>
    </source>
</evidence>
<protein>
    <submittedName>
        <fullName evidence="2">Uncharacterized protein</fullName>
    </submittedName>
</protein>
<dbReference type="EMBL" id="SUNJ01011488">
    <property type="protein sequence ID" value="TPP58835.1"/>
    <property type="molecule type" value="Genomic_DNA"/>
</dbReference>
<dbReference type="Proteomes" id="UP000316759">
    <property type="component" value="Unassembled WGS sequence"/>
</dbReference>
<keyword evidence="3" id="KW-1185">Reference proteome</keyword>
<dbReference type="AlphaFoldDB" id="A0A504YEW1"/>
<proteinExistence type="predicted"/>
<feature type="region of interest" description="Disordered" evidence="1">
    <location>
        <begin position="37"/>
        <end position="67"/>
    </location>
</feature>
<evidence type="ECO:0000256" key="1">
    <source>
        <dbReference type="SAM" id="MobiDB-lite"/>
    </source>
</evidence>
<feature type="compositionally biased region" description="Low complexity" evidence="1">
    <location>
        <begin position="41"/>
        <end position="52"/>
    </location>
</feature>
<gene>
    <name evidence="2" type="ORF">FGIG_00392</name>
</gene>
<sequence>MSSQLSDSVISSRTSSQVQTNPTAAFAALTELTEPITQDESSLSVLGSQSASRRLSVPSPNTFRVGDNYRQRDGQARRYLKSYPMEQRADILLNILKGAAYDPVVVAKTMYDALSEVTFDKLRETLDSGSLLINNWSSMKEEQCWSSR</sequence>
<organism evidence="2 3">
    <name type="scientific">Fasciola gigantica</name>
    <name type="common">Giant liver fluke</name>
    <dbReference type="NCBI Taxonomy" id="46835"/>
    <lineage>
        <taxon>Eukaryota</taxon>
        <taxon>Metazoa</taxon>
        <taxon>Spiralia</taxon>
        <taxon>Lophotrochozoa</taxon>
        <taxon>Platyhelminthes</taxon>
        <taxon>Trematoda</taxon>
        <taxon>Digenea</taxon>
        <taxon>Plagiorchiida</taxon>
        <taxon>Echinostomata</taxon>
        <taxon>Echinostomatoidea</taxon>
        <taxon>Fasciolidae</taxon>
        <taxon>Fasciola</taxon>
    </lineage>
</organism>
<comment type="caution">
    <text evidence="2">The sequence shown here is derived from an EMBL/GenBank/DDBJ whole genome shotgun (WGS) entry which is preliminary data.</text>
</comment>
<evidence type="ECO:0000313" key="2">
    <source>
        <dbReference type="EMBL" id="TPP58835.1"/>
    </source>
</evidence>
<accession>A0A504YEW1</accession>
<reference evidence="2 3" key="1">
    <citation type="submission" date="2019-04" db="EMBL/GenBank/DDBJ databases">
        <title>Annotation for the trematode Fasciola gigantica.</title>
        <authorList>
            <person name="Choi Y.-J."/>
        </authorList>
    </citation>
    <scope>NUCLEOTIDE SEQUENCE [LARGE SCALE GENOMIC DNA]</scope>
    <source>
        <strain evidence="2">Uganda_cow_1</strain>
    </source>
</reference>
<name>A0A504YEW1_FASGI</name>